<gene>
    <name evidence="1" type="ORF">EH198_19055</name>
</gene>
<name>A0A3N9P077_9BACL</name>
<dbReference type="OrthoDB" id="1788793at2"/>
<dbReference type="AlphaFoldDB" id="A0A3N9P077"/>
<reference evidence="1 2" key="1">
    <citation type="submission" date="2018-11" db="EMBL/GenBank/DDBJ databases">
        <title>Genome sequence of strain 7197.</title>
        <authorList>
            <person name="Gao J."/>
            <person name="Sun J."/>
        </authorList>
    </citation>
    <scope>NUCLEOTIDE SEQUENCE [LARGE SCALE GENOMIC DNA]</scope>
    <source>
        <strain evidence="1 2">7197</strain>
    </source>
</reference>
<dbReference type="Gene3D" id="3.40.50.1820">
    <property type="entry name" value="alpha/beta hydrolase"/>
    <property type="match status" value="1"/>
</dbReference>
<comment type="caution">
    <text evidence="1">The sequence shown here is derived from an EMBL/GenBank/DDBJ whole genome shotgun (WGS) entry which is preliminary data.</text>
</comment>
<dbReference type="SUPFAM" id="SSF53474">
    <property type="entry name" value="alpha/beta-Hydrolases"/>
    <property type="match status" value="1"/>
</dbReference>
<dbReference type="InterPro" id="IPR024499">
    <property type="entry name" value="Mbeg1-like"/>
</dbReference>
<organism evidence="1 2">
    <name type="scientific">Paenibacillus rhizophilus</name>
    <dbReference type="NCBI Taxonomy" id="1850366"/>
    <lineage>
        <taxon>Bacteria</taxon>
        <taxon>Bacillati</taxon>
        <taxon>Bacillota</taxon>
        <taxon>Bacilli</taxon>
        <taxon>Bacillales</taxon>
        <taxon>Paenibacillaceae</taxon>
        <taxon>Paenibacillus</taxon>
    </lineage>
</organism>
<sequence length="395" mass="44789">MSITGARTCTVDTRNGTQIAAFRGSEPMVKELYRNDWKNNGTTAYAIESVQQAEVRKYIENLKLEEGQKLYLTGHSSSGNLAMYSSFILPDSMRKQLVSASTFNAPGFNGRVLDKYKHTIEELNENGQIKEFRNKHDLVPALFMIPSDGIYIDTTSKEYTGFSHHSMFSLKAADNQEQFQPTDADTKDHQDLVDAVMDSFRYETDLVYINNKKISVNLRNEPLNRQGNTIVSKPAVLSVNDDKGVNAVPLLTVVDRGADDSRYKKKVEEIYHSQDKDNTDSTHPYWKNILEGYTQSSTLGSFDNYKYREFVKTGQHMYKITEKTTVSIIVNKDNVPLYTDARMSDGKYYVKAWIADVELEDSSNAYNKLGKLVGVKPLDEIEVTVKGSMYDDLNN</sequence>
<accession>A0A3N9P077</accession>
<evidence type="ECO:0000313" key="2">
    <source>
        <dbReference type="Proteomes" id="UP000282529"/>
    </source>
</evidence>
<dbReference type="InterPro" id="IPR029058">
    <property type="entry name" value="AB_hydrolase_fold"/>
</dbReference>
<proteinExistence type="predicted"/>
<evidence type="ECO:0000313" key="1">
    <source>
        <dbReference type="EMBL" id="RQW09573.1"/>
    </source>
</evidence>
<dbReference type="Pfam" id="PF11187">
    <property type="entry name" value="Mbeg1-like"/>
    <property type="match status" value="1"/>
</dbReference>
<dbReference type="EMBL" id="RQPI01000013">
    <property type="protein sequence ID" value="RQW09573.1"/>
    <property type="molecule type" value="Genomic_DNA"/>
</dbReference>
<dbReference type="Proteomes" id="UP000282529">
    <property type="component" value="Unassembled WGS sequence"/>
</dbReference>
<keyword evidence="2" id="KW-1185">Reference proteome</keyword>
<protein>
    <submittedName>
        <fullName evidence="1">DUF2974 domain-containing protein</fullName>
    </submittedName>
</protein>